<reference evidence="3" key="1">
    <citation type="submission" date="2025-08" db="UniProtKB">
        <authorList>
            <consortium name="Ensembl"/>
        </authorList>
    </citation>
    <scope>IDENTIFICATION</scope>
</reference>
<evidence type="ECO:0000256" key="1">
    <source>
        <dbReference type="SAM" id="MobiDB-lite"/>
    </source>
</evidence>
<feature type="region of interest" description="Disordered" evidence="1">
    <location>
        <begin position="609"/>
        <end position="637"/>
    </location>
</feature>
<dbReference type="Pfam" id="PF01927">
    <property type="entry name" value="Mut7-C"/>
    <property type="match status" value="2"/>
</dbReference>
<organism evidence="3 4">
    <name type="scientific">Leptobrachium leishanense</name>
    <name type="common">Leishan spiny toad</name>
    <dbReference type="NCBI Taxonomy" id="445787"/>
    <lineage>
        <taxon>Eukaryota</taxon>
        <taxon>Metazoa</taxon>
        <taxon>Chordata</taxon>
        <taxon>Craniata</taxon>
        <taxon>Vertebrata</taxon>
        <taxon>Euteleostomi</taxon>
        <taxon>Amphibia</taxon>
        <taxon>Batrachia</taxon>
        <taxon>Anura</taxon>
        <taxon>Pelobatoidea</taxon>
        <taxon>Megophryidae</taxon>
        <taxon>Leptobrachium</taxon>
    </lineage>
</organism>
<dbReference type="SUPFAM" id="SSF53098">
    <property type="entry name" value="Ribonuclease H-like"/>
    <property type="match status" value="1"/>
</dbReference>
<dbReference type="InterPro" id="IPR002782">
    <property type="entry name" value="Mut7-C_RNAse_dom"/>
</dbReference>
<proteinExistence type="predicted"/>
<dbReference type="SMART" id="SM00474">
    <property type="entry name" value="35EXOc"/>
    <property type="match status" value="1"/>
</dbReference>
<dbReference type="InterPro" id="IPR052408">
    <property type="entry name" value="Exonuclease_MUT-7-like"/>
</dbReference>
<dbReference type="GO" id="GO:0003676">
    <property type="term" value="F:nucleic acid binding"/>
    <property type="evidence" value="ECO:0007669"/>
    <property type="project" value="InterPro"/>
</dbReference>
<dbReference type="Ensembl" id="ENSLLET00000046241.1">
    <property type="protein sequence ID" value="ENSLLEP00000044461.1"/>
    <property type="gene ID" value="ENSLLEG00000028177.1"/>
</dbReference>
<dbReference type="GO" id="GO:0006139">
    <property type="term" value="P:nucleobase-containing compound metabolic process"/>
    <property type="evidence" value="ECO:0007669"/>
    <property type="project" value="InterPro"/>
</dbReference>
<dbReference type="PANTHER" id="PTHR47765">
    <property type="entry name" value="3'-5' EXONUCLEASE DOMAIN-CONTAINING PROTEIN"/>
    <property type="match status" value="1"/>
</dbReference>
<evidence type="ECO:0000313" key="3">
    <source>
        <dbReference type="Ensembl" id="ENSLLEP00000044461.1"/>
    </source>
</evidence>
<sequence length="973" mass="111740">MTWMDNSRATSYSGYMEITSVTGRFHDLLKEISGWTDSSKAITQASSKLKRPIQTLLLNALFLLELLILQRVPDPRSVLRVRLAYWWLVIRNLLISNITEPHCLTAMDYPKEFPTFPFGDDASEMVAMFQDLWAQKTVSQIKAILSEQLPTLIDPYTKLVDLLEKCNILRGKPNSLAFYIADVFSEWLKLNPVPRQTGLRLRKLQVRAFALVTEGALLDLLCSIYVIHKADRDFLLGHITHLHSQGKYKEAMILSTKLNLQDDLDLQDMCTPVMLLGNFQLVENYVAHHPKLQGKLLQMLDRWSEINFNPSMASRQYKNLPLPNSDWFSMKALSKFAFRLLKQHDHNPALCSNIINHRHSGTLKFLMIKRFVEKTMSHENWTDHVEGTVGENRWLQEKLITLLVRYCGSQTAARWAFKYQLPEECLPGEVSDALQNLSMEETPVTDNEESADVPQARERDFYQIPIQRDNIHFLQSPSELHHCREVLLQDGQVVGVDMEWRPPFGLLGKPQVCLVQLAVKEEVFLLDLTSATKLFLGDNVEERRGQFVSLIKELFVCPGVTKLGYDLLGDLAYLDSKESSKDLKSQLQKVVDLYVVHRQIRRGRYKDKMRQMRKGDYNSSSDEEEESPQQTEKGLSNLVMDTLGKPLDKKEQISNWEKRPLRESQIVYAAIDAYCLLEVYEVLCHHPKRFFLPSDFKDVCSLGKEPSKKNRAAKRSTKQLIDMSNYDERLLNWNPPPALQHLSPCEFSVVCDNMLQGLGRYLRCLGIDSIILASNDGHRIAADIARRDGRYILTCGEPYNTLRSQVGESKCYKVDCSEKAKEQAIKVLNHFNVKITLADIFSRCQVCNCNKYLHLTNDQMRHLMKIHGLLKGSLEVKDAGLPENERTQWMVDLGLSANTLRLPSGAFLQLKSVHYSLLDRIQLFYCCSQCGKIYWDGSHFEHVALQFRGVLQNTGERLHQWQAGPGEHLHQVP</sequence>
<feature type="domain" description="3'-5' exonuclease" evidence="2">
    <location>
        <begin position="471"/>
        <end position="688"/>
    </location>
</feature>
<evidence type="ECO:0000313" key="4">
    <source>
        <dbReference type="Proteomes" id="UP000694569"/>
    </source>
</evidence>
<keyword evidence="4" id="KW-1185">Reference proteome</keyword>
<dbReference type="InterPro" id="IPR036397">
    <property type="entry name" value="RNaseH_sf"/>
</dbReference>
<dbReference type="InterPro" id="IPR012337">
    <property type="entry name" value="RNaseH-like_sf"/>
</dbReference>
<dbReference type="OrthoDB" id="18193at2759"/>
<dbReference type="PANTHER" id="PTHR47765:SF2">
    <property type="entry name" value="EXONUCLEASE MUT-7 HOMOLOG"/>
    <property type="match status" value="1"/>
</dbReference>
<dbReference type="Pfam" id="PF01612">
    <property type="entry name" value="DNA_pol_A_exo1"/>
    <property type="match status" value="1"/>
</dbReference>
<protein>
    <submittedName>
        <fullName evidence="3">Exonuclease 3'-5' domain containing 3</fullName>
    </submittedName>
</protein>
<dbReference type="Gene3D" id="3.30.420.10">
    <property type="entry name" value="Ribonuclease H-like superfamily/Ribonuclease H"/>
    <property type="match status" value="1"/>
</dbReference>
<dbReference type="GO" id="GO:0008408">
    <property type="term" value="F:3'-5' exonuclease activity"/>
    <property type="evidence" value="ECO:0007669"/>
    <property type="project" value="InterPro"/>
</dbReference>
<dbReference type="AlphaFoldDB" id="A0A8C5WKF6"/>
<accession>A0A8C5WKF6</accession>
<evidence type="ECO:0000259" key="2">
    <source>
        <dbReference type="SMART" id="SM00474"/>
    </source>
</evidence>
<reference evidence="3" key="2">
    <citation type="submission" date="2025-09" db="UniProtKB">
        <authorList>
            <consortium name="Ensembl"/>
        </authorList>
    </citation>
    <scope>IDENTIFICATION</scope>
</reference>
<dbReference type="Proteomes" id="UP000694569">
    <property type="component" value="Unplaced"/>
</dbReference>
<dbReference type="GeneTree" id="ENSGT00390000006843"/>
<dbReference type="InterPro" id="IPR002562">
    <property type="entry name" value="3'-5'_exonuclease_dom"/>
</dbReference>
<name>A0A8C5WKF6_9ANUR</name>
<gene>
    <name evidence="3" type="primary">EXD3</name>
</gene>